<name>A0A4V2F7L8_9FLAO</name>
<evidence type="ECO:0000256" key="1">
    <source>
        <dbReference type="SAM" id="Coils"/>
    </source>
</evidence>
<reference evidence="2 3" key="1">
    <citation type="submission" date="2019-02" db="EMBL/GenBank/DDBJ databases">
        <title>Genomic Encyclopedia of Type Strains, Phase IV (KMG-IV): sequencing the most valuable type-strain genomes for metagenomic binning, comparative biology and taxonomic classification.</title>
        <authorList>
            <person name="Goeker M."/>
        </authorList>
    </citation>
    <scope>NUCLEOTIDE SEQUENCE [LARGE SCALE GENOMIC DNA]</scope>
    <source>
        <strain evidence="2 3">DSM 17196</strain>
    </source>
</reference>
<keyword evidence="1" id="KW-0175">Coiled coil</keyword>
<sequence>MAQDIRELLRQDNKIPTGTIRKGHKDRFLAKLDQELPVKKSTPSFYWLKIAASITVLFSISVLTFNQLNTGANANNPLVDAEQVESKNATVVLPKQNSALAKMNPDFEKIENTFLTAMKVQLTEINITDENREMVDSYMKRLKNLDEEYQRLSKELIEVGPNTQNVDAMIENLTMRLNLLKRLNEQLKALEKIENEDYYEIQA</sequence>
<dbReference type="RefSeq" id="WP_130286054.1">
    <property type="nucleotide sequence ID" value="NZ_SGXE01000001.1"/>
</dbReference>
<dbReference type="Proteomes" id="UP000292262">
    <property type="component" value="Unassembled WGS sequence"/>
</dbReference>
<feature type="coiled-coil region" evidence="1">
    <location>
        <begin position="135"/>
        <end position="196"/>
    </location>
</feature>
<accession>A0A4V2F7L8</accession>
<comment type="caution">
    <text evidence="2">The sequence shown here is derived from an EMBL/GenBank/DDBJ whole genome shotgun (WGS) entry which is preliminary data.</text>
</comment>
<organism evidence="2 3">
    <name type="scientific">Aquimarina brevivitae</name>
    <dbReference type="NCBI Taxonomy" id="323412"/>
    <lineage>
        <taxon>Bacteria</taxon>
        <taxon>Pseudomonadati</taxon>
        <taxon>Bacteroidota</taxon>
        <taxon>Flavobacteriia</taxon>
        <taxon>Flavobacteriales</taxon>
        <taxon>Flavobacteriaceae</taxon>
        <taxon>Aquimarina</taxon>
    </lineage>
</organism>
<dbReference type="OrthoDB" id="1441018at2"/>
<evidence type="ECO:0000313" key="3">
    <source>
        <dbReference type="Proteomes" id="UP000292262"/>
    </source>
</evidence>
<proteinExistence type="predicted"/>
<evidence type="ECO:0000313" key="2">
    <source>
        <dbReference type="EMBL" id="RZT00270.1"/>
    </source>
</evidence>
<gene>
    <name evidence="2" type="ORF">EV197_1506</name>
</gene>
<dbReference type="AlphaFoldDB" id="A0A4V2F7L8"/>
<dbReference type="EMBL" id="SGXE01000001">
    <property type="protein sequence ID" value="RZT00270.1"/>
    <property type="molecule type" value="Genomic_DNA"/>
</dbReference>
<keyword evidence="3" id="KW-1185">Reference proteome</keyword>
<protein>
    <submittedName>
        <fullName evidence="2">Uncharacterized protein</fullName>
    </submittedName>
</protein>